<dbReference type="EMBL" id="CAJVCH010005459">
    <property type="protein sequence ID" value="CAG7657912.1"/>
    <property type="molecule type" value="Genomic_DNA"/>
</dbReference>
<protein>
    <submittedName>
        <fullName evidence="1">Uncharacterized protein</fullName>
    </submittedName>
</protein>
<feature type="non-terminal residue" evidence="1">
    <location>
        <position position="1"/>
    </location>
</feature>
<evidence type="ECO:0000313" key="2">
    <source>
        <dbReference type="Proteomes" id="UP000708208"/>
    </source>
</evidence>
<proteinExistence type="predicted"/>
<organism evidence="1 2">
    <name type="scientific">Allacma fusca</name>
    <dbReference type="NCBI Taxonomy" id="39272"/>
    <lineage>
        <taxon>Eukaryota</taxon>
        <taxon>Metazoa</taxon>
        <taxon>Ecdysozoa</taxon>
        <taxon>Arthropoda</taxon>
        <taxon>Hexapoda</taxon>
        <taxon>Collembola</taxon>
        <taxon>Symphypleona</taxon>
        <taxon>Sminthuridae</taxon>
        <taxon>Allacma</taxon>
    </lineage>
</organism>
<gene>
    <name evidence="1" type="ORF">AFUS01_LOCUS999</name>
</gene>
<accession>A0A8J2J1C8</accession>
<comment type="caution">
    <text evidence="1">The sequence shown here is derived from an EMBL/GenBank/DDBJ whole genome shotgun (WGS) entry which is preliminary data.</text>
</comment>
<dbReference type="Proteomes" id="UP000708208">
    <property type="component" value="Unassembled WGS sequence"/>
</dbReference>
<reference evidence="1" key="1">
    <citation type="submission" date="2021-06" db="EMBL/GenBank/DDBJ databases">
        <authorList>
            <person name="Hodson N. C."/>
            <person name="Mongue J. A."/>
            <person name="Jaron S. K."/>
        </authorList>
    </citation>
    <scope>NUCLEOTIDE SEQUENCE</scope>
</reference>
<keyword evidence="2" id="KW-1185">Reference proteome</keyword>
<sequence>SETVLFRYRKK</sequence>
<name>A0A8J2J1C8_9HEXA</name>
<evidence type="ECO:0000313" key="1">
    <source>
        <dbReference type="EMBL" id="CAG7657912.1"/>
    </source>
</evidence>